<dbReference type="Proteomes" id="UP000231564">
    <property type="component" value="Chromosome MARIT"/>
</dbReference>
<evidence type="ECO:0000256" key="1">
    <source>
        <dbReference type="SAM" id="Coils"/>
    </source>
</evidence>
<gene>
    <name evidence="2" type="ORF">MARIT_1104</name>
</gene>
<keyword evidence="3" id="KW-1185">Reference proteome</keyword>
<protein>
    <submittedName>
        <fullName evidence="2">Uncharacterized protein</fullName>
    </submittedName>
</protein>
<dbReference type="AlphaFoldDB" id="A0A2H1E907"/>
<sequence length="115" mass="13442">MIVLVSAIGLGKHYYDKKEFNALMIQVKEDLEREKKNVVSLKDSILLRRNSEINLLIEENEKAKAKSAYWYTIAKRKNLNPDYDIDFITAANILANSKYRPTKSKDSIRQESYDR</sequence>
<organism evidence="2 3">
    <name type="scientific">Tenacibaculum maritimum NCIMB 2154</name>
    <dbReference type="NCBI Taxonomy" id="1349785"/>
    <lineage>
        <taxon>Bacteria</taxon>
        <taxon>Pseudomonadati</taxon>
        <taxon>Bacteroidota</taxon>
        <taxon>Flavobacteriia</taxon>
        <taxon>Flavobacteriales</taxon>
        <taxon>Flavobacteriaceae</taxon>
        <taxon>Tenacibaculum</taxon>
    </lineage>
</organism>
<evidence type="ECO:0000313" key="3">
    <source>
        <dbReference type="Proteomes" id="UP000231564"/>
    </source>
</evidence>
<accession>A0A2H1E907</accession>
<keyword evidence="1" id="KW-0175">Coiled coil</keyword>
<name>A0A2H1E907_9FLAO</name>
<feature type="coiled-coil region" evidence="1">
    <location>
        <begin position="17"/>
        <end position="44"/>
    </location>
</feature>
<evidence type="ECO:0000313" key="2">
    <source>
        <dbReference type="EMBL" id="SFZ81432.1"/>
    </source>
</evidence>
<dbReference type="KEGG" id="tmar:MARIT_1104"/>
<proteinExistence type="predicted"/>
<dbReference type="EMBL" id="LT634361">
    <property type="protein sequence ID" value="SFZ81432.1"/>
    <property type="molecule type" value="Genomic_DNA"/>
</dbReference>
<reference evidence="2 3" key="1">
    <citation type="submission" date="2016-11" db="EMBL/GenBank/DDBJ databases">
        <authorList>
            <person name="Jaros S."/>
            <person name="Januszkiewicz K."/>
            <person name="Wedrychowicz H."/>
        </authorList>
    </citation>
    <scope>NUCLEOTIDE SEQUENCE [LARGE SCALE GENOMIC DNA]</scope>
    <source>
        <strain evidence="2">NCIMB 2154T</strain>
    </source>
</reference>